<organism evidence="15">
    <name type="scientific">Akkesiphycus lubricus</name>
    <name type="common">Brown alga</name>
    <dbReference type="NCBI Taxonomy" id="3022"/>
    <lineage>
        <taxon>Eukaryota</taxon>
        <taxon>Sar</taxon>
        <taxon>Stramenopiles</taxon>
        <taxon>Ochrophyta</taxon>
        <taxon>PX clade</taxon>
        <taxon>Phaeophyceae</taxon>
        <taxon>Laminariales</taxon>
        <taxon>Akkesiphycaceae</taxon>
        <taxon>Akkesiphycus</taxon>
    </lineage>
</organism>
<dbReference type="InterPro" id="IPR000399">
    <property type="entry name" value="TPP-bd_CS"/>
</dbReference>
<evidence type="ECO:0000256" key="3">
    <source>
        <dbReference type="ARBA" id="ARBA00007812"/>
    </source>
</evidence>
<dbReference type="InterPro" id="IPR039368">
    <property type="entry name" value="AHAS_TPP"/>
</dbReference>
<dbReference type="InterPro" id="IPR012846">
    <property type="entry name" value="Acetolactate_synth_lsu"/>
</dbReference>
<sequence>MTTQQFFNLIPYPGDNSEPKIQQVETEQVETEQQIYYFSKSPYRNTEMKYSKKDYFKRRTSRRGELTQCKNSKIIEIQTQKKLQGENYNKNHKIIGNENKNKINLFKNIQEINEENLYKHTGAFALFDTLVRSEIYSVFGYPGGAILPIYDELFFWENKKFIKHYLVRHEQAATHAADGFSRSSGQVGVCFATSGPGATNLVTGIATAYLDSIPMIVITGQVGTQFLGTDAFQEIDIYGITLSLVKHSYVVLESRFLSQILAEAIYVSQNGRPGPVLIDIPKNVGLEKIKRFIPCYATTVHKVLGWRYKFKNQTDKIRMALQRLSEASKPLLYIGGGVVSSKAGSELARFAYRYQIPVTTTLTGKGAFDEKHRLSLGMLGMHGTVYANFSVANCDLLIAIGARFDDRVTGKLQDFACKAFIIHIDVDEAEIGKNKNVGIGIVGDIKKILTKFLLLMDRPEHRWLKKPLRKEFKKWYEKTIEWKHEFPLLPIPGDYSLLPQTLDDVLLPQTVIKTLTDIRPYAIITTDVGQHQMWAAQYTKCKRRKWLSSAGLGTMGFGLPAAIGAAVAYPKEDIICITGDSSFQMNLQELGTISKYKLRIKIIIINNHWQGMVRQWQETFYESRYSHSNMVEGAPKFDVLANAYGIKSLYTERQSEIWSKLRDTLAGPEPVLLECNVLEDENCYPMVEPSKSNSEMALSRKLSTTREGIIIDKEEEKVGMALLVDQKLTKERVENLSLKKEFKR</sequence>
<dbReference type="InterPro" id="IPR029061">
    <property type="entry name" value="THDP-binding"/>
</dbReference>
<evidence type="ECO:0000259" key="14">
    <source>
        <dbReference type="Pfam" id="PF02776"/>
    </source>
</evidence>
<comment type="pathway">
    <text evidence="1 11">Amino-acid biosynthesis; L-isoleucine biosynthesis; L-isoleucine from 2-oxobutanoate: step 1/4.</text>
</comment>
<dbReference type="Gene3D" id="3.40.50.970">
    <property type="match status" value="2"/>
</dbReference>
<dbReference type="UniPathway" id="UPA00049">
    <property type="reaction ID" value="UER00059"/>
</dbReference>
<reference evidence="15" key="1">
    <citation type="journal article" date="2021" name="Genome Biol. Evol.">
        <title>Genomic rearrangements and sequence evolution across brown algal organelles.</title>
        <authorList>
            <person name="Starko S."/>
            <person name="Bringloe T.T."/>
            <person name="Gomez M.S."/>
            <person name="Darby H."/>
            <person name="Graham S.W."/>
            <person name="Martone P.T."/>
        </authorList>
    </citation>
    <scope>NUCLEOTIDE SEQUENCE</scope>
</reference>
<dbReference type="FunFam" id="3.40.50.1220:FF:000008">
    <property type="entry name" value="Acetolactate synthase"/>
    <property type="match status" value="1"/>
</dbReference>
<gene>
    <name evidence="15" type="primary">ilvB</name>
</gene>
<dbReference type="GO" id="GO:0003984">
    <property type="term" value="F:acetolactate synthase activity"/>
    <property type="evidence" value="ECO:0007669"/>
    <property type="project" value="UniProtKB-EC"/>
</dbReference>
<dbReference type="CDD" id="cd02015">
    <property type="entry name" value="TPP_AHAS"/>
    <property type="match status" value="1"/>
</dbReference>
<evidence type="ECO:0000256" key="6">
    <source>
        <dbReference type="ARBA" id="ARBA00022679"/>
    </source>
</evidence>
<dbReference type="GO" id="GO:0009097">
    <property type="term" value="P:isoleucine biosynthetic process"/>
    <property type="evidence" value="ECO:0007669"/>
    <property type="project" value="UniProtKB-UniPathway"/>
</dbReference>
<evidence type="ECO:0000256" key="1">
    <source>
        <dbReference type="ARBA" id="ARBA00004974"/>
    </source>
</evidence>
<evidence type="ECO:0000256" key="5">
    <source>
        <dbReference type="ARBA" id="ARBA00022605"/>
    </source>
</evidence>
<comment type="cofactor">
    <cofactor evidence="11">
        <name>thiamine diphosphate</name>
        <dbReference type="ChEBI" id="CHEBI:58937"/>
    </cofactor>
    <text evidence="11">Binds 1 thiamine pyrophosphate per subunit.</text>
</comment>
<evidence type="ECO:0000256" key="7">
    <source>
        <dbReference type="ARBA" id="ARBA00022723"/>
    </source>
</evidence>
<comment type="similarity">
    <text evidence="3 11">Belongs to the TPP enzyme family.</text>
</comment>
<dbReference type="InterPro" id="IPR012000">
    <property type="entry name" value="Thiamin_PyroP_enz_cen_dom"/>
</dbReference>
<evidence type="ECO:0000256" key="9">
    <source>
        <dbReference type="ARBA" id="ARBA00023052"/>
    </source>
</evidence>
<dbReference type="Pfam" id="PF02775">
    <property type="entry name" value="TPP_enzyme_C"/>
    <property type="match status" value="1"/>
</dbReference>
<dbReference type="Pfam" id="PF00205">
    <property type="entry name" value="TPP_enzyme_M"/>
    <property type="match status" value="1"/>
</dbReference>
<dbReference type="Gene3D" id="3.40.50.1220">
    <property type="entry name" value="TPP-binding domain"/>
    <property type="match status" value="1"/>
</dbReference>
<dbReference type="SUPFAM" id="SSF52467">
    <property type="entry name" value="DHS-like NAD/FAD-binding domain"/>
    <property type="match status" value="1"/>
</dbReference>
<dbReference type="SUPFAM" id="SSF52518">
    <property type="entry name" value="Thiamin diphosphate-binding fold (THDP-binding)"/>
    <property type="match status" value="2"/>
</dbReference>
<protein>
    <recommendedName>
        <fullName evidence="4 11">Acetolactate synthase</fullName>
        <ecNumber evidence="4 11">2.2.1.6</ecNumber>
    </recommendedName>
</protein>
<dbReference type="GO" id="GO:0000287">
    <property type="term" value="F:magnesium ion binding"/>
    <property type="evidence" value="ECO:0007669"/>
    <property type="project" value="UniProtKB-UniRule"/>
</dbReference>
<dbReference type="PANTHER" id="PTHR18968:SF13">
    <property type="entry name" value="ACETOLACTATE SYNTHASE CATALYTIC SUBUNIT, MITOCHONDRIAL"/>
    <property type="match status" value="1"/>
</dbReference>
<dbReference type="AlphaFoldDB" id="A0A8F0F802"/>
<dbReference type="FunFam" id="3.40.50.970:FF:000007">
    <property type="entry name" value="Acetolactate synthase"/>
    <property type="match status" value="1"/>
</dbReference>
<dbReference type="GO" id="GO:0050660">
    <property type="term" value="F:flavin adenine dinucleotide binding"/>
    <property type="evidence" value="ECO:0007669"/>
    <property type="project" value="InterPro"/>
</dbReference>
<dbReference type="GO" id="GO:0009099">
    <property type="term" value="P:L-valine biosynthetic process"/>
    <property type="evidence" value="ECO:0007669"/>
    <property type="project" value="UniProtKB-UniPathway"/>
</dbReference>
<dbReference type="UniPathway" id="UPA00047">
    <property type="reaction ID" value="UER00055"/>
</dbReference>
<dbReference type="CDD" id="cd07035">
    <property type="entry name" value="TPP_PYR_POX_like"/>
    <property type="match status" value="1"/>
</dbReference>
<keyword evidence="10 11" id="KW-0100">Branched-chain amino acid biosynthesis</keyword>
<proteinExistence type="inferred from homology"/>
<feature type="domain" description="Thiamine pyrophosphate enzyme TPP-binding" evidence="13">
    <location>
        <begin position="527"/>
        <end position="675"/>
    </location>
</feature>
<evidence type="ECO:0000256" key="8">
    <source>
        <dbReference type="ARBA" id="ARBA00022842"/>
    </source>
</evidence>
<keyword evidence="5 11" id="KW-0028">Amino-acid biosynthesis</keyword>
<dbReference type="NCBIfam" id="TIGR00118">
    <property type="entry name" value="acolac_lg"/>
    <property type="match status" value="1"/>
</dbReference>
<dbReference type="EMBL" id="MZ156027">
    <property type="protein sequence ID" value="QWK41771.1"/>
    <property type="molecule type" value="Genomic_DNA"/>
</dbReference>
<dbReference type="InterPro" id="IPR012001">
    <property type="entry name" value="Thiamin_PyroP_enz_TPP-bd_dom"/>
</dbReference>
<dbReference type="EC" id="2.2.1.6" evidence="4 11"/>
<dbReference type="InterPro" id="IPR045229">
    <property type="entry name" value="TPP_enz"/>
</dbReference>
<dbReference type="GO" id="GO:0030976">
    <property type="term" value="F:thiamine pyrophosphate binding"/>
    <property type="evidence" value="ECO:0007669"/>
    <property type="project" value="UniProtKB-UniRule"/>
</dbReference>
<keyword evidence="6 11" id="KW-0808">Transferase</keyword>
<keyword evidence="8 11" id="KW-0460">Magnesium</keyword>
<keyword evidence="15" id="KW-0934">Plastid</keyword>
<dbReference type="PANTHER" id="PTHR18968">
    <property type="entry name" value="THIAMINE PYROPHOSPHATE ENZYMES"/>
    <property type="match status" value="1"/>
</dbReference>
<evidence type="ECO:0000256" key="2">
    <source>
        <dbReference type="ARBA" id="ARBA00005025"/>
    </source>
</evidence>
<comment type="catalytic activity">
    <reaction evidence="11">
        <text>2 pyruvate + H(+) = (2S)-2-acetolactate + CO2</text>
        <dbReference type="Rhea" id="RHEA:25249"/>
        <dbReference type="ChEBI" id="CHEBI:15361"/>
        <dbReference type="ChEBI" id="CHEBI:15378"/>
        <dbReference type="ChEBI" id="CHEBI:16526"/>
        <dbReference type="ChEBI" id="CHEBI:58476"/>
        <dbReference type="EC" id="2.2.1.6"/>
    </reaction>
</comment>
<evidence type="ECO:0000313" key="15">
    <source>
        <dbReference type="EMBL" id="QWK41771.1"/>
    </source>
</evidence>
<dbReference type="GO" id="GO:0005948">
    <property type="term" value="C:acetolactate synthase complex"/>
    <property type="evidence" value="ECO:0007669"/>
    <property type="project" value="TreeGrafter"/>
</dbReference>
<dbReference type="PROSITE" id="PS00187">
    <property type="entry name" value="TPP_ENZYMES"/>
    <property type="match status" value="1"/>
</dbReference>
<keyword evidence="7 11" id="KW-0479">Metal-binding</keyword>
<dbReference type="Pfam" id="PF02776">
    <property type="entry name" value="TPP_enzyme_N"/>
    <property type="match status" value="1"/>
</dbReference>
<keyword evidence="9 11" id="KW-0786">Thiamine pyrophosphate</keyword>
<evidence type="ECO:0000256" key="10">
    <source>
        <dbReference type="ARBA" id="ARBA00023304"/>
    </source>
</evidence>
<evidence type="ECO:0000256" key="11">
    <source>
        <dbReference type="RuleBase" id="RU003591"/>
    </source>
</evidence>
<comment type="pathway">
    <text evidence="2 11">Amino-acid biosynthesis; L-valine biosynthesis; L-valine from pyruvate: step 1/4.</text>
</comment>
<evidence type="ECO:0000259" key="12">
    <source>
        <dbReference type="Pfam" id="PF00205"/>
    </source>
</evidence>
<accession>A0A8F0F802</accession>
<evidence type="ECO:0000259" key="13">
    <source>
        <dbReference type="Pfam" id="PF02775"/>
    </source>
</evidence>
<dbReference type="InterPro" id="IPR011766">
    <property type="entry name" value="TPP_enzyme_TPP-bd"/>
</dbReference>
<feature type="domain" description="Thiamine pyrophosphate enzyme central" evidence="12">
    <location>
        <begin position="318"/>
        <end position="451"/>
    </location>
</feature>
<feature type="domain" description="Thiamine pyrophosphate enzyme N-terminal TPP-binding" evidence="14">
    <location>
        <begin position="121"/>
        <end position="238"/>
    </location>
</feature>
<geneLocation type="plastid" evidence="15"/>
<comment type="cofactor">
    <cofactor evidence="11">
        <name>Mg(2+)</name>
        <dbReference type="ChEBI" id="CHEBI:18420"/>
    </cofactor>
    <text evidence="11">Binds 1 Mg(2+) ion per subunit.</text>
</comment>
<evidence type="ECO:0000256" key="4">
    <source>
        <dbReference type="ARBA" id="ARBA00013145"/>
    </source>
</evidence>
<name>A0A8F0F802_AKKLU</name>
<dbReference type="InterPro" id="IPR029035">
    <property type="entry name" value="DHS-like_NAD/FAD-binding_dom"/>
</dbReference>